<evidence type="ECO:0000256" key="4">
    <source>
        <dbReference type="ARBA" id="ARBA00023029"/>
    </source>
</evidence>
<feature type="domain" description="DNA topoisomerase I catalytic core eukaryotic-type" evidence="7">
    <location>
        <begin position="61"/>
        <end position="261"/>
    </location>
</feature>
<dbReference type="Pfam" id="PF01028">
    <property type="entry name" value="Topoisom_I"/>
    <property type="match status" value="1"/>
</dbReference>
<evidence type="ECO:0000256" key="3">
    <source>
        <dbReference type="ARBA" id="ARBA00012891"/>
    </source>
</evidence>
<dbReference type="InterPro" id="IPR001631">
    <property type="entry name" value="TopoI"/>
</dbReference>
<proteinExistence type="inferred from homology"/>
<dbReference type="InterPro" id="IPR049331">
    <property type="entry name" value="Top1B_N_bact"/>
</dbReference>
<name>A0ABU9BHK5_9BURK</name>
<feature type="domain" description="DNA topoisomerase IB N-terminal" evidence="8">
    <location>
        <begin position="2"/>
        <end position="47"/>
    </location>
</feature>
<dbReference type="InterPro" id="IPR035447">
    <property type="entry name" value="DNA_topo_I_N_sf"/>
</dbReference>
<evidence type="ECO:0000256" key="6">
    <source>
        <dbReference type="ARBA" id="ARBA00023235"/>
    </source>
</evidence>
<dbReference type="Gene3D" id="3.30.66.10">
    <property type="entry name" value="DNA topoisomerase I domain"/>
    <property type="match status" value="1"/>
</dbReference>
<dbReference type="PROSITE" id="PS52038">
    <property type="entry name" value="TOPO_IB_2"/>
    <property type="match status" value="1"/>
</dbReference>
<comment type="catalytic activity">
    <reaction evidence="1">
        <text>ATP-independent breakage of single-stranded DNA, followed by passage and rejoining.</text>
        <dbReference type="EC" id="5.6.2.1"/>
    </reaction>
</comment>
<evidence type="ECO:0000256" key="5">
    <source>
        <dbReference type="ARBA" id="ARBA00023125"/>
    </source>
</evidence>
<dbReference type="EMBL" id="JBBUTG010000001">
    <property type="protein sequence ID" value="MEK8029425.1"/>
    <property type="molecule type" value="Genomic_DNA"/>
</dbReference>
<evidence type="ECO:0000313" key="10">
    <source>
        <dbReference type="Proteomes" id="UP001371218"/>
    </source>
</evidence>
<evidence type="ECO:0000313" key="9">
    <source>
        <dbReference type="EMBL" id="MEK8029425.1"/>
    </source>
</evidence>
<dbReference type="SUPFAM" id="SSF55869">
    <property type="entry name" value="DNA topoisomerase I domain"/>
    <property type="match status" value="1"/>
</dbReference>
<dbReference type="Gene3D" id="3.90.15.10">
    <property type="entry name" value="Topoisomerase I, Chain A, domain 3"/>
    <property type="match status" value="1"/>
</dbReference>
<dbReference type="Pfam" id="PF21338">
    <property type="entry name" value="Top1B_N_bact"/>
    <property type="match status" value="1"/>
</dbReference>
<dbReference type="InterPro" id="IPR011010">
    <property type="entry name" value="DNA_brk_join_enz"/>
</dbReference>
<dbReference type="EC" id="5.6.2.1" evidence="3"/>
<dbReference type="InterPro" id="IPR014711">
    <property type="entry name" value="TopoI_cat_a-hlx-sub_euk"/>
</dbReference>
<accession>A0ABU9BHK5</accession>
<evidence type="ECO:0000256" key="1">
    <source>
        <dbReference type="ARBA" id="ARBA00000213"/>
    </source>
</evidence>
<protein>
    <recommendedName>
        <fullName evidence="3">DNA topoisomerase</fullName>
        <ecNumber evidence="3">5.6.2.1</ecNumber>
    </recommendedName>
</protein>
<dbReference type="Proteomes" id="UP001371218">
    <property type="component" value="Unassembled WGS sequence"/>
</dbReference>
<evidence type="ECO:0000256" key="2">
    <source>
        <dbReference type="ARBA" id="ARBA00006645"/>
    </source>
</evidence>
<sequence>MYLLPSGRPVRDEAVLVRIRRLAIPPAYHDVWICTREDGHLQATGRDARGRKQYRYHPDWQAHRGQTKFDRLRAFGQVLPGLRRRVARRLGTAAEPTRERVLATLVRLLDTTWMRIGNDEYARTNGSFGLSTLRNQHAGVKGPELRLSFVGKSGVRHEVRLTDRRVAGVVRRCQDLPGQELFQYLHEDGTPCRLGSADVNAWLADATGALHATAKDFRTWHGSVQALALTLAACRADPAPSPAAIVAEVARRLGNTPAVCRKAYIHPQVLALANRVGDAQARAELLSQAWVTSPPAAPGLVLAERQLMGLLKRLRV</sequence>
<organism evidence="9 10">
    <name type="scientific">Ideonella lacteola</name>
    <dbReference type="NCBI Taxonomy" id="2984193"/>
    <lineage>
        <taxon>Bacteria</taxon>
        <taxon>Pseudomonadati</taxon>
        <taxon>Pseudomonadota</taxon>
        <taxon>Betaproteobacteria</taxon>
        <taxon>Burkholderiales</taxon>
        <taxon>Sphaerotilaceae</taxon>
        <taxon>Ideonella</taxon>
    </lineage>
</organism>
<dbReference type="InterPro" id="IPR013500">
    <property type="entry name" value="TopoI_cat_euk"/>
</dbReference>
<evidence type="ECO:0000259" key="7">
    <source>
        <dbReference type="Pfam" id="PF01028"/>
    </source>
</evidence>
<keyword evidence="5" id="KW-0238">DNA-binding</keyword>
<comment type="similarity">
    <text evidence="2">Belongs to the type IB topoisomerase family.</text>
</comment>
<comment type="caution">
    <text evidence="9">The sequence shown here is derived from an EMBL/GenBank/DDBJ whole genome shotgun (WGS) entry which is preliminary data.</text>
</comment>
<dbReference type="Gene3D" id="1.10.132.120">
    <property type="match status" value="1"/>
</dbReference>
<keyword evidence="10" id="KW-1185">Reference proteome</keyword>
<evidence type="ECO:0000259" key="8">
    <source>
        <dbReference type="Pfam" id="PF21338"/>
    </source>
</evidence>
<keyword evidence="4" id="KW-0799">Topoisomerase</keyword>
<dbReference type="SUPFAM" id="SSF56349">
    <property type="entry name" value="DNA breaking-rejoining enzymes"/>
    <property type="match status" value="1"/>
</dbReference>
<dbReference type="RefSeq" id="WP_341423762.1">
    <property type="nucleotide sequence ID" value="NZ_JBBUTG010000001.1"/>
</dbReference>
<reference evidence="9 10" key="1">
    <citation type="submission" date="2024-04" db="EMBL/GenBank/DDBJ databases">
        <title>Novel species of the genus Ideonella isolated from streams.</title>
        <authorList>
            <person name="Lu H."/>
        </authorList>
    </citation>
    <scope>NUCLEOTIDE SEQUENCE [LARGE SCALE GENOMIC DNA]</scope>
    <source>
        <strain evidence="9 10">DXS29W</strain>
    </source>
</reference>
<dbReference type="PRINTS" id="PR00416">
    <property type="entry name" value="EUTPISMRASEI"/>
</dbReference>
<gene>
    <name evidence="9" type="ORF">AACH06_01215</name>
</gene>
<keyword evidence="6" id="KW-0413">Isomerase</keyword>